<protein>
    <recommendedName>
        <fullName evidence="3">Ribosomal natural product, two-chain TOMM family</fullName>
    </recommendedName>
</protein>
<dbReference type="RefSeq" id="WP_081268954.1">
    <property type="nucleotide sequence ID" value="NZ_LVHG01000053.1"/>
</dbReference>
<dbReference type="EMBL" id="LVHG01000053">
    <property type="protein sequence ID" value="OAK62084.1"/>
    <property type="molecule type" value="Genomic_DNA"/>
</dbReference>
<dbReference type="AlphaFoldDB" id="A0AA91DMF4"/>
<evidence type="ECO:0000313" key="1">
    <source>
        <dbReference type="EMBL" id="OAK62084.1"/>
    </source>
</evidence>
<evidence type="ECO:0008006" key="3">
    <source>
        <dbReference type="Google" id="ProtNLM"/>
    </source>
</evidence>
<dbReference type="Proteomes" id="UP000077852">
    <property type="component" value="Unassembled WGS sequence"/>
</dbReference>
<reference evidence="1 2" key="1">
    <citation type="submission" date="2016-03" db="EMBL/GenBank/DDBJ databases">
        <title>Genome sequence of Variovorax paradoxus KB5.</title>
        <authorList>
            <person name="Jeong H."/>
            <person name="Hong C.E."/>
            <person name="Jo S.H."/>
            <person name="Park J.M."/>
        </authorList>
    </citation>
    <scope>NUCLEOTIDE SEQUENCE [LARGE SCALE GENOMIC DNA]</scope>
    <source>
        <strain evidence="1 2">KB5</strain>
    </source>
</reference>
<organism evidence="1 2">
    <name type="scientific">Variovorax paradoxus</name>
    <dbReference type="NCBI Taxonomy" id="34073"/>
    <lineage>
        <taxon>Bacteria</taxon>
        <taxon>Pseudomonadati</taxon>
        <taxon>Pseudomonadota</taxon>
        <taxon>Betaproteobacteria</taxon>
        <taxon>Burkholderiales</taxon>
        <taxon>Comamonadaceae</taxon>
        <taxon>Variovorax</taxon>
    </lineage>
</organism>
<evidence type="ECO:0000313" key="2">
    <source>
        <dbReference type="Proteomes" id="UP000077852"/>
    </source>
</evidence>
<dbReference type="NCBIfam" id="TIGR03795">
    <property type="entry name" value="RNP_Burkhold"/>
    <property type="match status" value="2"/>
</dbReference>
<sequence>MTLQRQNADPLLEFRLAYLRGIARSWQDDAYRRELLEQRDIQPLLHRDFGLPTLWPQLDISLYQSADPHQRAEWKPMLTAGWIGPDDAFVIVLPQAPASNASEALAAYYQQFPNFMGSSAQFEASEVTPGLLGGGLPTGLGIPGGGPDSLLAFGGVVLRAIALAWQSPEFHAELTRDDGADKANVLSQWLGYNNPFNFEIRFATNSAFTWDAAAGQWNQTNPDGSPIKNSIRLNYPSAPEEKDMWAIALTSYNNTGSAYPFTC</sequence>
<comment type="caution">
    <text evidence="1">The sequence shown here is derived from an EMBL/GenBank/DDBJ whole genome shotgun (WGS) entry which is preliminary data.</text>
</comment>
<proteinExistence type="predicted"/>
<accession>A0AA91DMF4</accession>
<dbReference type="InterPro" id="IPR022261">
    <property type="entry name" value="RNP_Burkhold"/>
</dbReference>
<name>A0AA91DMF4_VARPD</name>
<gene>
    <name evidence="1" type="ORF">A3K87_19565</name>
</gene>